<gene>
    <name evidence="9" type="primary">tatA</name>
    <name evidence="11" type="ORF">D9Q81_02655</name>
</gene>
<keyword evidence="2 9" id="KW-0813">Transport</keyword>
<evidence type="ECO:0000256" key="2">
    <source>
        <dbReference type="ARBA" id="ARBA00022448"/>
    </source>
</evidence>
<evidence type="ECO:0000256" key="8">
    <source>
        <dbReference type="ARBA" id="ARBA00023136"/>
    </source>
</evidence>
<dbReference type="NCBIfam" id="NF011430">
    <property type="entry name" value="PRK14861.1"/>
    <property type="match status" value="1"/>
</dbReference>
<keyword evidence="3 9" id="KW-1003">Cell membrane</keyword>
<comment type="subunit">
    <text evidence="9">Forms a complex with TatC.</text>
</comment>
<dbReference type="HAMAP" id="MF_00236">
    <property type="entry name" value="TatA_E"/>
    <property type="match status" value="1"/>
</dbReference>
<evidence type="ECO:0000256" key="5">
    <source>
        <dbReference type="ARBA" id="ARBA00022927"/>
    </source>
</evidence>
<dbReference type="NCBIfam" id="TIGR01411">
    <property type="entry name" value="tatAE"/>
    <property type="match status" value="1"/>
</dbReference>
<evidence type="ECO:0000256" key="4">
    <source>
        <dbReference type="ARBA" id="ARBA00022692"/>
    </source>
</evidence>
<dbReference type="RefSeq" id="WP_125741093.1">
    <property type="nucleotide sequence ID" value="NZ_RCOR01000018.1"/>
</dbReference>
<dbReference type="PRINTS" id="PR01506">
    <property type="entry name" value="TATBPROTEIN"/>
</dbReference>
<protein>
    <recommendedName>
        <fullName evidence="9">Sec-independent protein translocase protein TatA</fullName>
    </recommendedName>
</protein>
<dbReference type="Pfam" id="PF02416">
    <property type="entry name" value="TatA_B_E"/>
    <property type="match status" value="1"/>
</dbReference>
<accession>A0A3R9QZ55</accession>
<keyword evidence="8 9" id="KW-0472">Membrane</keyword>
<evidence type="ECO:0000256" key="3">
    <source>
        <dbReference type="ARBA" id="ARBA00022475"/>
    </source>
</evidence>
<dbReference type="EMBL" id="RCOR01000018">
    <property type="protein sequence ID" value="RSN69522.1"/>
    <property type="molecule type" value="Genomic_DNA"/>
</dbReference>
<dbReference type="PANTHER" id="PTHR42982">
    <property type="entry name" value="SEC-INDEPENDENT PROTEIN TRANSLOCASE PROTEIN TATA"/>
    <property type="match status" value="1"/>
</dbReference>
<dbReference type="InterPro" id="IPR003369">
    <property type="entry name" value="TatA/B/E"/>
</dbReference>
<dbReference type="Proteomes" id="UP000278149">
    <property type="component" value="Unassembled WGS sequence"/>
</dbReference>
<dbReference type="InterPro" id="IPR006312">
    <property type="entry name" value="TatA/E"/>
</dbReference>
<dbReference type="GO" id="GO:0008320">
    <property type="term" value="F:protein transmembrane transporter activity"/>
    <property type="evidence" value="ECO:0007669"/>
    <property type="project" value="UniProtKB-UniRule"/>
</dbReference>
<feature type="compositionally biased region" description="Low complexity" evidence="10">
    <location>
        <begin position="55"/>
        <end position="67"/>
    </location>
</feature>
<comment type="similarity">
    <text evidence="9">Belongs to the TatA/E family.</text>
</comment>
<feature type="transmembrane region" description="Helical" evidence="9">
    <location>
        <begin position="12"/>
        <end position="31"/>
    </location>
</feature>
<organism evidence="11 12">
    <name type="scientific">Candidatus Korarchaeum cryptofilum</name>
    <dbReference type="NCBI Taxonomy" id="498846"/>
    <lineage>
        <taxon>Archaea</taxon>
        <taxon>Thermoproteota</taxon>
        <taxon>Candidatus Korarchaeia</taxon>
        <taxon>Candidatus Korarchaeales</taxon>
        <taxon>Candidatus Korarchaeaceae</taxon>
        <taxon>Candidatus Korarchaeum</taxon>
    </lineage>
</organism>
<proteinExistence type="inferred from homology"/>
<keyword evidence="4 9" id="KW-0812">Transmembrane</keyword>
<keyword evidence="7 9" id="KW-0811">Translocation</keyword>
<dbReference type="PANTHER" id="PTHR42982:SF1">
    <property type="entry name" value="SEC-INDEPENDENT PROTEIN TRANSLOCASE PROTEIN TATA"/>
    <property type="match status" value="1"/>
</dbReference>
<keyword evidence="5 9" id="KW-0653">Protein transport</keyword>
<dbReference type="GO" id="GO:0033281">
    <property type="term" value="C:TAT protein transport complex"/>
    <property type="evidence" value="ECO:0007669"/>
    <property type="project" value="UniProtKB-UniRule"/>
</dbReference>
<evidence type="ECO:0000256" key="6">
    <source>
        <dbReference type="ARBA" id="ARBA00022989"/>
    </source>
</evidence>
<keyword evidence="6 9" id="KW-1133">Transmembrane helix</keyword>
<evidence type="ECO:0000256" key="1">
    <source>
        <dbReference type="ARBA" id="ARBA00004162"/>
    </source>
</evidence>
<comment type="subcellular location">
    <subcellularLocation>
        <location evidence="1 9">Cell membrane</location>
        <topology evidence="1 9">Single-pass membrane protein</topology>
    </subcellularLocation>
</comment>
<sequence length="108" mass="11816">MIAPATLKLMQFGGLGVWEILLIVLIALILFGPRKLPELARAMGEALREFKRAASSVEESQKSSSQSERTEGKSSIRELAISLGIDVSGKTDEEILEEIKSRIRSNSS</sequence>
<evidence type="ECO:0000313" key="11">
    <source>
        <dbReference type="EMBL" id="RSN69522.1"/>
    </source>
</evidence>
<dbReference type="GO" id="GO:0043953">
    <property type="term" value="P:protein transport by the Tat complex"/>
    <property type="evidence" value="ECO:0007669"/>
    <property type="project" value="UniProtKB-UniRule"/>
</dbReference>
<reference evidence="11 12" key="1">
    <citation type="submission" date="2018-10" db="EMBL/GenBank/DDBJ databases">
        <title>Co-occurring genomic capacity for anaerobic methane metabolism and dissimilatory sulfite reduction discovered in the Korarchaeota.</title>
        <authorList>
            <person name="Mckay L.J."/>
            <person name="Dlakic M."/>
            <person name="Fields M.W."/>
            <person name="Delmont T.O."/>
            <person name="Eren A.M."/>
            <person name="Jay Z.J."/>
            <person name="Klingelsmith K.B."/>
            <person name="Rusch D.B."/>
            <person name="Inskeep W.P."/>
        </authorList>
    </citation>
    <scope>NUCLEOTIDE SEQUENCE [LARGE SCALE GENOMIC DNA]</scope>
    <source>
        <strain evidence="11 12">WS</strain>
    </source>
</reference>
<name>A0A3R9QZ55_9CREN</name>
<evidence type="ECO:0000256" key="7">
    <source>
        <dbReference type="ARBA" id="ARBA00023010"/>
    </source>
</evidence>
<dbReference type="Gene3D" id="1.20.5.3310">
    <property type="match status" value="1"/>
</dbReference>
<comment type="function">
    <text evidence="9">Part of the twin-arginine translocation (Tat) system that transports large folded proteins containing a characteristic twin-arginine motif in their signal peptide across membranes. TatA could form the protein-conducting channel of the Tat system.</text>
</comment>
<evidence type="ECO:0000313" key="12">
    <source>
        <dbReference type="Proteomes" id="UP000278149"/>
    </source>
</evidence>
<evidence type="ECO:0000256" key="9">
    <source>
        <dbReference type="HAMAP-Rule" id="MF_00236"/>
    </source>
</evidence>
<dbReference type="AlphaFoldDB" id="A0A3R9QZ55"/>
<feature type="region of interest" description="Disordered" evidence="10">
    <location>
        <begin position="55"/>
        <end position="75"/>
    </location>
</feature>
<comment type="caution">
    <text evidence="11">The sequence shown here is derived from an EMBL/GenBank/DDBJ whole genome shotgun (WGS) entry which is preliminary data.</text>
</comment>
<evidence type="ECO:0000256" key="10">
    <source>
        <dbReference type="SAM" id="MobiDB-lite"/>
    </source>
</evidence>